<dbReference type="Gene3D" id="2.40.50.40">
    <property type="match status" value="1"/>
</dbReference>
<dbReference type="Pfam" id="PF00048">
    <property type="entry name" value="IL8"/>
    <property type="match status" value="1"/>
</dbReference>
<name>A0A8K1GWB9_9PASS</name>
<gene>
    <name evidence="4" type="ORF">HGM15179_002593</name>
</gene>
<keyword evidence="5" id="KW-1185">Reference proteome</keyword>
<dbReference type="GO" id="GO:0005615">
    <property type="term" value="C:extracellular space"/>
    <property type="evidence" value="ECO:0007669"/>
    <property type="project" value="UniProtKB-KW"/>
</dbReference>
<feature type="signal peptide" evidence="2">
    <location>
        <begin position="1"/>
        <end position="18"/>
    </location>
</feature>
<comment type="caution">
    <text evidence="4">The sequence shown here is derived from an EMBL/GenBank/DDBJ whole genome shotgun (WGS) entry which is preliminary data.</text>
</comment>
<dbReference type="InterPro" id="IPR001811">
    <property type="entry name" value="Chemokine_IL8-like_dom"/>
</dbReference>
<dbReference type="SUPFAM" id="SSF54117">
    <property type="entry name" value="Interleukin 8-like chemokines"/>
    <property type="match status" value="1"/>
</dbReference>
<evidence type="ECO:0000256" key="1">
    <source>
        <dbReference type="ARBA" id="ARBA00022514"/>
    </source>
</evidence>
<dbReference type="GO" id="GO:0006955">
    <property type="term" value="P:immune response"/>
    <property type="evidence" value="ECO:0007669"/>
    <property type="project" value="InterPro"/>
</dbReference>
<reference evidence="4" key="1">
    <citation type="submission" date="2019-04" db="EMBL/GenBank/DDBJ databases">
        <title>Genome assembly of Zosterops borbonicus 15179.</title>
        <authorList>
            <person name="Leroy T."/>
            <person name="Anselmetti Y."/>
            <person name="Tilak M.-K."/>
            <person name="Nabholz B."/>
        </authorList>
    </citation>
    <scope>NUCLEOTIDE SEQUENCE</scope>
    <source>
        <strain evidence="4">HGM_15179</strain>
        <tissue evidence="4">Muscle</tissue>
    </source>
</reference>
<dbReference type="InterPro" id="IPR036048">
    <property type="entry name" value="Interleukin_8-like_sf"/>
</dbReference>
<evidence type="ECO:0000313" key="4">
    <source>
        <dbReference type="EMBL" id="TRZ24550.1"/>
    </source>
</evidence>
<feature type="domain" description="Chemokine interleukin-8-like" evidence="3">
    <location>
        <begin position="27"/>
        <end position="59"/>
    </location>
</feature>
<dbReference type="EMBL" id="SWJQ01000047">
    <property type="protein sequence ID" value="TRZ24550.1"/>
    <property type="molecule type" value="Genomic_DNA"/>
</dbReference>
<protein>
    <recommendedName>
        <fullName evidence="3">Chemokine interleukin-8-like domain-containing protein</fullName>
    </recommendedName>
</protein>
<keyword evidence="2" id="KW-0732">Signal</keyword>
<feature type="chain" id="PRO_5035429011" description="Chemokine interleukin-8-like domain-containing protein" evidence="2">
    <location>
        <begin position="19"/>
        <end position="94"/>
    </location>
</feature>
<proteinExistence type="predicted"/>
<dbReference type="GO" id="GO:0008009">
    <property type="term" value="F:chemokine activity"/>
    <property type="evidence" value="ECO:0007669"/>
    <property type="project" value="InterPro"/>
</dbReference>
<accession>A0A8K1GWB9</accession>
<keyword evidence="1" id="KW-0202">Cytokine</keyword>
<dbReference type="Proteomes" id="UP000796761">
    <property type="component" value="Unassembled WGS sequence"/>
</dbReference>
<evidence type="ECO:0000256" key="2">
    <source>
        <dbReference type="SAM" id="SignalP"/>
    </source>
</evidence>
<evidence type="ECO:0000259" key="3">
    <source>
        <dbReference type="Pfam" id="PF00048"/>
    </source>
</evidence>
<dbReference type="AlphaFoldDB" id="A0A8K1GWB9"/>
<evidence type="ECO:0000313" key="5">
    <source>
        <dbReference type="Proteomes" id="UP000796761"/>
    </source>
</evidence>
<dbReference type="PROSITE" id="PS51257">
    <property type="entry name" value="PROKAR_LIPOPROTEIN"/>
    <property type="match status" value="1"/>
</dbReference>
<sequence length="94" mass="10353">MKISLALLILLLAAACTGNRGFHSSGSKCCKNYYPGKISESKIQDYNYTPSNCNLTAVRAIFVQINDLGPMNLPQCPRDCITWNWSGIARNILA</sequence>
<organism evidence="4 5">
    <name type="scientific">Zosterops borbonicus</name>
    <dbReference type="NCBI Taxonomy" id="364589"/>
    <lineage>
        <taxon>Eukaryota</taxon>
        <taxon>Metazoa</taxon>
        <taxon>Chordata</taxon>
        <taxon>Craniata</taxon>
        <taxon>Vertebrata</taxon>
        <taxon>Euteleostomi</taxon>
        <taxon>Archelosauria</taxon>
        <taxon>Archosauria</taxon>
        <taxon>Dinosauria</taxon>
        <taxon>Saurischia</taxon>
        <taxon>Theropoda</taxon>
        <taxon>Coelurosauria</taxon>
        <taxon>Aves</taxon>
        <taxon>Neognathae</taxon>
        <taxon>Neoaves</taxon>
        <taxon>Telluraves</taxon>
        <taxon>Australaves</taxon>
        <taxon>Passeriformes</taxon>
        <taxon>Sylvioidea</taxon>
        <taxon>Zosteropidae</taxon>
        <taxon>Zosterops</taxon>
    </lineage>
</organism>